<dbReference type="PANTHER" id="PTHR24567">
    <property type="entry name" value="CRP FAMILY TRANSCRIPTIONAL REGULATORY PROTEIN"/>
    <property type="match status" value="1"/>
</dbReference>
<evidence type="ECO:0000256" key="2">
    <source>
        <dbReference type="ARBA" id="ARBA00023125"/>
    </source>
</evidence>
<evidence type="ECO:0000256" key="1">
    <source>
        <dbReference type="ARBA" id="ARBA00023015"/>
    </source>
</evidence>
<gene>
    <name evidence="6" type="ORF">SAMN06295920_11489</name>
</gene>
<sequence>MQGTLPLEVDERIVAVQAILRCDEQTAQRLDAALTYQHVPAKQVIAAQGDRSAHCWFIIDGSVRVHTFGVDGQRQQLAQHGPGELFGAYPEPTIHRAEILALTASHLLRAEARTLAALAAEHAQIGSAMAILLARQLDMALDRMVARTTYSAAGRVYAQLAQLAGDANRIAPPPIVTTLALSANTTRETASRALAALIRRGIVRRTDEELTILAPRMLQELIY</sequence>
<dbReference type="PANTHER" id="PTHR24567:SF74">
    <property type="entry name" value="HTH-TYPE TRANSCRIPTIONAL REGULATOR ARCR"/>
    <property type="match status" value="1"/>
</dbReference>
<evidence type="ECO:0000256" key="3">
    <source>
        <dbReference type="ARBA" id="ARBA00023163"/>
    </source>
</evidence>
<dbReference type="InterPro" id="IPR018490">
    <property type="entry name" value="cNMP-bd_dom_sf"/>
</dbReference>
<proteinExistence type="predicted"/>
<dbReference type="GO" id="GO:0005829">
    <property type="term" value="C:cytosol"/>
    <property type="evidence" value="ECO:0007669"/>
    <property type="project" value="TreeGrafter"/>
</dbReference>
<dbReference type="AlphaFoldDB" id="A0A1T5GGK1"/>
<dbReference type="EMBL" id="FUYM01000014">
    <property type="protein sequence ID" value="SKC07480.1"/>
    <property type="molecule type" value="Genomic_DNA"/>
</dbReference>
<dbReference type="InterPro" id="IPR014710">
    <property type="entry name" value="RmlC-like_jellyroll"/>
</dbReference>
<keyword evidence="7" id="KW-1185">Reference proteome</keyword>
<dbReference type="CDD" id="cd00038">
    <property type="entry name" value="CAP_ED"/>
    <property type="match status" value="1"/>
</dbReference>
<keyword evidence="3" id="KW-0804">Transcription</keyword>
<name>A0A1T5GGK1_9SPHN</name>
<dbReference type="InterPro" id="IPR000595">
    <property type="entry name" value="cNMP-bd_dom"/>
</dbReference>
<dbReference type="Pfam" id="PF13545">
    <property type="entry name" value="HTH_Crp_2"/>
    <property type="match status" value="1"/>
</dbReference>
<organism evidence="6 7">
    <name type="scientific">Rhizorhabdus histidinilytica</name>
    <dbReference type="NCBI Taxonomy" id="439228"/>
    <lineage>
        <taxon>Bacteria</taxon>
        <taxon>Pseudomonadati</taxon>
        <taxon>Pseudomonadota</taxon>
        <taxon>Alphaproteobacteria</taxon>
        <taxon>Sphingomonadales</taxon>
        <taxon>Sphingomonadaceae</taxon>
        <taxon>Rhizorhabdus</taxon>
    </lineage>
</organism>
<dbReference type="GO" id="GO:0003700">
    <property type="term" value="F:DNA-binding transcription factor activity"/>
    <property type="evidence" value="ECO:0007669"/>
    <property type="project" value="TreeGrafter"/>
</dbReference>
<dbReference type="PROSITE" id="PS50042">
    <property type="entry name" value="CNMP_BINDING_3"/>
    <property type="match status" value="1"/>
</dbReference>
<protein>
    <submittedName>
        <fullName evidence="6">cAMP-binding domain of CRP or a regulatory subunit of cAMP-dependent protein kinases</fullName>
    </submittedName>
</protein>
<evidence type="ECO:0000313" key="6">
    <source>
        <dbReference type="EMBL" id="SKC07480.1"/>
    </source>
</evidence>
<dbReference type="InterPro" id="IPR036390">
    <property type="entry name" value="WH_DNA-bd_sf"/>
</dbReference>
<keyword evidence="2" id="KW-0238">DNA-binding</keyword>
<dbReference type="Gene3D" id="2.60.120.10">
    <property type="entry name" value="Jelly Rolls"/>
    <property type="match status" value="1"/>
</dbReference>
<keyword evidence="1" id="KW-0805">Transcription regulation</keyword>
<reference evidence="7" key="1">
    <citation type="submission" date="2017-02" db="EMBL/GenBank/DDBJ databases">
        <authorList>
            <person name="Varghese N."/>
            <person name="Submissions S."/>
        </authorList>
    </citation>
    <scope>NUCLEOTIDE SEQUENCE [LARGE SCALE GENOMIC DNA]</scope>
    <source>
        <strain evidence="7">UM2</strain>
    </source>
</reference>
<dbReference type="Pfam" id="PF00027">
    <property type="entry name" value="cNMP_binding"/>
    <property type="match status" value="1"/>
</dbReference>
<dbReference type="STRING" id="439228.SAMN06295920_11489"/>
<feature type="domain" description="Cyclic nucleotide-binding" evidence="4">
    <location>
        <begin position="18"/>
        <end position="87"/>
    </location>
</feature>
<keyword evidence="6" id="KW-0418">Kinase</keyword>
<dbReference type="PROSITE" id="PS51063">
    <property type="entry name" value="HTH_CRP_2"/>
    <property type="match status" value="1"/>
</dbReference>
<evidence type="ECO:0000259" key="4">
    <source>
        <dbReference type="PROSITE" id="PS50042"/>
    </source>
</evidence>
<dbReference type="SUPFAM" id="SSF46785">
    <property type="entry name" value="Winged helix' DNA-binding domain"/>
    <property type="match status" value="1"/>
</dbReference>
<keyword evidence="6" id="KW-0808">Transferase</keyword>
<dbReference type="SMART" id="SM00100">
    <property type="entry name" value="cNMP"/>
    <property type="match status" value="1"/>
</dbReference>
<dbReference type="SUPFAM" id="SSF51206">
    <property type="entry name" value="cAMP-binding domain-like"/>
    <property type="match status" value="1"/>
</dbReference>
<dbReference type="Proteomes" id="UP000189818">
    <property type="component" value="Unassembled WGS sequence"/>
</dbReference>
<evidence type="ECO:0000259" key="5">
    <source>
        <dbReference type="PROSITE" id="PS51063"/>
    </source>
</evidence>
<accession>A0A1T5GGK1</accession>
<dbReference type="GO" id="GO:0016301">
    <property type="term" value="F:kinase activity"/>
    <property type="evidence" value="ECO:0007669"/>
    <property type="project" value="UniProtKB-KW"/>
</dbReference>
<dbReference type="GO" id="GO:0003677">
    <property type="term" value="F:DNA binding"/>
    <property type="evidence" value="ECO:0007669"/>
    <property type="project" value="UniProtKB-KW"/>
</dbReference>
<feature type="domain" description="HTH crp-type" evidence="5">
    <location>
        <begin position="150"/>
        <end position="216"/>
    </location>
</feature>
<evidence type="ECO:0000313" key="7">
    <source>
        <dbReference type="Proteomes" id="UP000189818"/>
    </source>
</evidence>
<dbReference type="InterPro" id="IPR012318">
    <property type="entry name" value="HTH_CRP"/>
</dbReference>
<dbReference type="InterPro" id="IPR050397">
    <property type="entry name" value="Env_Response_Regulators"/>
</dbReference>